<comment type="caution">
    <text evidence="1">The sequence shown here is derived from an EMBL/GenBank/DDBJ whole genome shotgun (WGS) entry which is preliminary data.</text>
</comment>
<reference evidence="1" key="1">
    <citation type="submission" date="2020-07" db="EMBL/GenBank/DDBJ databases">
        <title>Multicomponent nature underlies the extraordinary mechanical properties of spider dragline silk.</title>
        <authorList>
            <person name="Kono N."/>
            <person name="Nakamura H."/>
            <person name="Mori M."/>
            <person name="Yoshida Y."/>
            <person name="Ohtoshi R."/>
            <person name="Malay A.D."/>
            <person name="Moran D.A.P."/>
            <person name="Tomita M."/>
            <person name="Numata K."/>
            <person name="Arakawa K."/>
        </authorList>
    </citation>
    <scope>NUCLEOTIDE SEQUENCE</scope>
</reference>
<dbReference type="AlphaFoldDB" id="A0A8X6L8M4"/>
<name>A0A8X6L8M4_TRICU</name>
<dbReference type="Proteomes" id="UP000887116">
    <property type="component" value="Unassembled WGS sequence"/>
</dbReference>
<keyword evidence="2" id="KW-1185">Reference proteome</keyword>
<accession>A0A8X6L8M4</accession>
<protein>
    <submittedName>
        <fullName evidence="1">Uncharacterized protein</fullName>
    </submittedName>
</protein>
<evidence type="ECO:0000313" key="2">
    <source>
        <dbReference type="Proteomes" id="UP000887116"/>
    </source>
</evidence>
<organism evidence="1 2">
    <name type="scientific">Trichonephila clavata</name>
    <name type="common">Joro spider</name>
    <name type="synonym">Nephila clavata</name>
    <dbReference type="NCBI Taxonomy" id="2740835"/>
    <lineage>
        <taxon>Eukaryota</taxon>
        <taxon>Metazoa</taxon>
        <taxon>Ecdysozoa</taxon>
        <taxon>Arthropoda</taxon>
        <taxon>Chelicerata</taxon>
        <taxon>Arachnida</taxon>
        <taxon>Araneae</taxon>
        <taxon>Araneomorphae</taxon>
        <taxon>Entelegynae</taxon>
        <taxon>Araneoidea</taxon>
        <taxon>Nephilidae</taxon>
        <taxon>Trichonephila</taxon>
    </lineage>
</organism>
<sequence length="99" mass="11151">MFKTGNGCTPPYYQRTSTLYSARMSCDMKQFSVELCSTKENAGDELVRRPNCGRSLPAGISFTSDIQHGTYSTTRLYFFGNDIAGRDLYVIWTIQIVIS</sequence>
<dbReference type="EMBL" id="BMAO01025021">
    <property type="protein sequence ID" value="GFQ99561.1"/>
    <property type="molecule type" value="Genomic_DNA"/>
</dbReference>
<proteinExistence type="predicted"/>
<evidence type="ECO:0000313" key="1">
    <source>
        <dbReference type="EMBL" id="GFQ99561.1"/>
    </source>
</evidence>
<gene>
    <name evidence="1" type="ORF">TNCT_80011</name>
</gene>
<dbReference type="OrthoDB" id="10276355at2759"/>